<evidence type="ECO:0000313" key="1">
    <source>
        <dbReference type="EMBL" id="SMY26409.1"/>
    </source>
</evidence>
<accession>A0A1Y6LRZ2</accession>
<dbReference type="EMBL" id="LT882682">
    <property type="protein sequence ID" value="SMY26409.1"/>
    <property type="molecule type" value="Genomic_DNA"/>
</dbReference>
<protein>
    <submittedName>
        <fullName evidence="1">Uncharacterized protein</fullName>
    </submittedName>
</protein>
<proteinExistence type="predicted"/>
<name>A0A1Y6LRZ2_ZYMTR</name>
<gene>
    <name evidence="1" type="ORF">ZT1A5_G7852</name>
</gene>
<dbReference type="Proteomes" id="UP000215453">
    <property type="component" value="Chromosome 7"/>
</dbReference>
<evidence type="ECO:0000313" key="2">
    <source>
        <dbReference type="Proteomes" id="UP000215453"/>
    </source>
</evidence>
<reference evidence="1 2" key="1">
    <citation type="submission" date="2016-10" db="EMBL/GenBank/DDBJ databases">
        <authorList>
            <person name="Varghese N."/>
        </authorList>
    </citation>
    <scope>NUCLEOTIDE SEQUENCE [LARGE SCALE GENOMIC DNA]</scope>
</reference>
<sequence length="160" mass="17418">MLRDVPANVASGNGHSNTLIRDLLLGDPPNVSTANCGASRVVIAVALCKAQAASLECLLATWERERTFVLQSRPPQSPYTTELLHFDDADDTIALSAMYHAAFAEVLSTEPSLPADFDETLATLRHIHQSLATACSTLHWRLLYLQGQLTSSNQSRDEQA</sequence>
<dbReference type="AlphaFoldDB" id="A0A1Y6LRZ2"/>
<organism evidence="1 2">
    <name type="scientific">Zymoseptoria tritici ST99CH_1A5</name>
    <dbReference type="NCBI Taxonomy" id="1276529"/>
    <lineage>
        <taxon>Eukaryota</taxon>
        <taxon>Fungi</taxon>
        <taxon>Dikarya</taxon>
        <taxon>Ascomycota</taxon>
        <taxon>Pezizomycotina</taxon>
        <taxon>Dothideomycetes</taxon>
        <taxon>Dothideomycetidae</taxon>
        <taxon>Mycosphaerellales</taxon>
        <taxon>Mycosphaerellaceae</taxon>
        <taxon>Zymoseptoria</taxon>
    </lineage>
</organism>